<comment type="caution">
    <text evidence="1">The sequence shown here is derived from an EMBL/GenBank/DDBJ whole genome shotgun (WGS) entry which is preliminary data.</text>
</comment>
<gene>
    <name evidence="1" type="ORF">PCOR1329_LOCUS34196</name>
</gene>
<name>A0ABN9T006_9DINO</name>
<keyword evidence="2" id="KW-1185">Reference proteome</keyword>
<evidence type="ECO:0000313" key="2">
    <source>
        <dbReference type="Proteomes" id="UP001189429"/>
    </source>
</evidence>
<sequence length="216" mass="23388">MEPHRRLPRPSEGHVPAGETFEIQASPDTIKQYLLDAKDTDFSWLSNNCSSFSAGLMRELLVTKPSKLPDLWPTWSRCLATPPVKVPGSGRGRRGAVPRAAWGEVPGVGPSHGPPSRAAGAQEAVGSQTGFMLDAGMDRAIDFPKAFPLYSRTTAVADDDAIRLDCIVESIDPKVDAQEPQELLKFGFYIPEASTYSRTGAERELSRSSSTSTISI</sequence>
<organism evidence="1 2">
    <name type="scientific">Prorocentrum cordatum</name>
    <dbReference type="NCBI Taxonomy" id="2364126"/>
    <lineage>
        <taxon>Eukaryota</taxon>
        <taxon>Sar</taxon>
        <taxon>Alveolata</taxon>
        <taxon>Dinophyceae</taxon>
        <taxon>Prorocentrales</taxon>
        <taxon>Prorocentraceae</taxon>
        <taxon>Prorocentrum</taxon>
    </lineage>
</organism>
<proteinExistence type="predicted"/>
<accession>A0ABN9T006</accession>
<evidence type="ECO:0008006" key="3">
    <source>
        <dbReference type="Google" id="ProtNLM"/>
    </source>
</evidence>
<evidence type="ECO:0000313" key="1">
    <source>
        <dbReference type="EMBL" id="CAK0838175.1"/>
    </source>
</evidence>
<reference evidence="1" key="1">
    <citation type="submission" date="2023-10" db="EMBL/GenBank/DDBJ databases">
        <authorList>
            <person name="Chen Y."/>
            <person name="Shah S."/>
            <person name="Dougan E. K."/>
            <person name="Thang M."/>
            <person name="Chan C."/>
        </authorList>
    </citation>
    <scope>NUCLEOTIDE SEQUENCE [LARGE SCALE GENOMIC DNA]</scope>
</reference>
<protein>
    <recommendedName>
        <fullName evidence="3">PPPDE domain-containing protein</fullName>
    </recommendedName>
</protein>
<dbReference type="Proteomes" id="UP001189429">
    <property type="component" value="Unassembled WGS sequence"/>
</dbReference>
<dbReference type="EMBL" id="CAUYUJ010014205">
    <property type="protein sequence ID" value="CAK0838175.1"/>
    <property type="molecule type" value="Genomic_DNA"/>
</dbReference>